<dbReference type="Proteomes" id="UP000295606">
    <property type="component" value="Unassembled WGS sequence"/>
</dbReference>
<dbReference type="PROSITE" id="PS00211">
    <property type="entry name" value="ABC_TRANSPORTER_1"/>
    <property type="match status" value="1"/>
</dbReference>
<dbReference type="GO" id="GO:0005524">
    <property type="term" value="F:ATP binding"/>
    <property type="evidence" value="ECO:0007669"/>
    <property type="project" value="UniProtKB-KW"/>
</dbReference>
<dbReference type="RefSeq" id="WP_133185094.1">
    <property type="nucleotide sequence ID" value="NZ_SMOD01000018.1"/>
</dbReference>
<keyword evidence="2" id="KW-0813">Transport</keyword>
<dbReference type="Pfam" id="PF00005">
    <property type="entry name" value="ABC_tran"/>
    <property type="match status" value="1"/>
</dbReference>
<evidence type="ECO:0000256" key="1">
    <source>
        <dbReference type="ARBA" id="ARBA00005417"/>
    </source>
</evidence>
<dbReference type="InterPro" id="IPR003439">
    <property type="entry name" value="ABC_transporter-like_ATP-bd"/>
</dbReference>
<dbReference type="PROSITE" id="PS50893">
    <property type="entry name" value="ABC_TRANSPORTER_2"/>
    <property type="match status" value="1"/>
</dbReference>
<evidence type="ECO:0000256" key="4">
    <source>
        <dbReference type="ARBA" id="ARBA00022519"/>
    </source>
</evidence>
<dbReference type="InterPro" id="IPR050166">
    <property type="entry name" value="ABC_transporter_ATP-bind"/>
</dbReference>
<dbReference type="EMBL" id="SMOD01000018">
    <property type="protein sequence ID" value="TDG05854.1"/>
    <property type="molecule type" value="Genomic_DNA"/>
</dbReference>
<keyword evidence="5" id="KW-0547">Nucleotide-binding</keyword>
<dbReference type="SUPFAM" id="SSF52540">
    <property type="entry name" value="P-loop containing nucleoside triphosphate hydrolases"/>
    <property type="match status" value="1"/>
</dbReference>
<keyword evidence="4" id="KW-0472">Membrane</keyword>
<name>A0A4R5LBU3_9BURK</name>
<comment type="caution">
    <text evidence="8">The sequence shown here is derived from an EMBL/GenBank/DDBJ whole genome shotgun (WGS) entry which is preliminary data.</text>
</comment>
<organism evidence="8 9">
    <name type="scientific">Paraburkholderia guartelaensis</name>
    <dbReference type="NCBI Taxonomy" id="2546446"/>
    <lineage>
        <taxon>Bacteria</taxon>
        <taxon>Pseudomonadati</taxon>
        <taxon>Pseudomonadota</taxon>
        <taxon>Betaproteobacteria</taxon>
        <taxon>Burkholderiales</taxon>
        <taxon>Burkholderiaceae</taxon>
        <taxon>Paraburkholderia</taxon>
    </lineage>
</organism>
<evidence type="ECO:0000313" key="9">
    <source>
        <dbReference type="Proteomes" id="UP000295606"/>
    </source>
</evidence>
<keyword evidence="3" id="KW-1003">Cell membrane</keyword>
<dbReference type="AlphaFoldDB" id="A0A4R5LBU3"/>
<evidence type="ECO:0000256" key="2">
    <source>
        <dbReference type="ARBA" id="ARBA00022448"/>
    </source>
</evidence>
<evidence type="ECO:0000256" key="6">
    <source>
        <dbReference type="ARBA" id="ARBA00022840"/>
    </source>
</evidence>
<dbReference type="Gene3D" id="3.40.50.300">
    <property type="entry name" value="P-loop containing nucleotide triphosphate hydrolases"/>
    <property type="match status" value="1"/>
</dbReference>
<sequence length="287" mass="31821">MNAANTATALREKIVARDLSLTYTNAQTDTHHTVLKRFDLAVREGEFMALLGPSGCGKSTFLNVLAGLTLPTSGDIRVDGDPVSAVRQKLGFVFQGYALFPWRTVRKNVEAGLEIRGMKRAARRSEAERFLRLVGLLEFADHYPHQLSGGMRQRVAIARALAYRPEILLMDEPFGALDAQTRELLQQELLAIWEQSATTVVFVTHSIDEAIFLSDRVAVLGRGPGRVKEIIDVDLPRPRDAALRHSAAFVALRQRAWASLSTELDTRLDAQPQTHALTGADHVRFDV</sequence>
<dbReference type="InterPro" id="IPR003593">
    <property type="entry name" value="AAA+_ATPase"/>
</dbReference>
<dbReference type="SMART" id="SM00382">
    <property type="entry name" value="AAA"/>
    <property type="match status" value="1"/>
</dbReference>
<proteinExistence type="inferred from homology"/>
<evidence type="ECO:0000256" key="3">
    <source>
        <dbReference type="ARBA" id="ARBA00022475"/>
    </source>
</evidence>
<dbReference type="InterPro" id="IPR017871">
    <property type="entry name" value="ABC_transporter-like_CS"/>
</dbReference>
<comment type="similarity">
    <text evidence="1">Belongs to the ABC transporter superfamily.</text>
</comment>
<reference evidence="8 9" key="1">
    <citation type="submission" date="2019-03" db="EMBL/GenBank/DDBJ databases">
        <title>Paraburkholderia sp. isolated from native Mimosa gymnas in Guartela State Park, Brazil.</title>
        <authorList>
            <person name="Paulitsch F."/>
            <person name="Hungria M."/>
            <person name="Delamuta J.R.M."/>
            <person name="Ribeiro R.A."/>
            <person name="Dall'Agnol R."/>
            <person name="Silva J.S.B."/>
        </authorList>
    </citation>
    <scope>NUCLEOTIDE SEQUENCE [LARGE SCALE GENOMIC DNA]</scope>
    <source>
        <strain evidence="8 9">CNPSo 3008</strain>
    </source>
</reference>
<dbReference type="OrthoDB" id="9783039at2"/>
<dbReference type="InterPro" id="IPR027417">
    <property type="entry name" value="P-loop_NTPase"/>
</dbReference>
<keyword evidence="4" id="KW-0997">Cell inner membrane</keyword>
<dbReference type="PANTHER" id="PTHR42788:SF13">
    <property type="entry name" value="ALIPHATIC SULFONATES IMPORT ATP-BINDING PROTEIN SSUB"/>
    <property type="match status" value="1"/>
</dbReference>
<feature type="domain" description="ABC transporter" evidence="7">
    <location>
        <begin position="16"/>
        <end position="247"/>
    </location>
</feature>
<keyword evidence="6 8" id="KW-0067">ATP-binding</keyword>
<protein>
    <submittedName>
        <fullName evidence="8">ABC transporter ATP-binding protein</fullName>
    </submittedName>
</protein>
<evidence type="ECO:0000313" key="8">
    <source>
        <dbReference type="EMBL" id="TDG05854.1"/>
    </source>
</evidence>
<dbReference type="GO" id="GO:0016887">
    <property type="term" value="F:ATP hydrolysis activity"/>
    <property type="evidence" value="ECO:0007669"/>
    <property type="project" value="InterPro"/>
</dbReference>
<evidence type="ECO:0000259" key="7">
    <source>
        <dbReference type="PROSITE" id="PS50893"/>
    </source>
</evidence>
<dbReference type="CDD" id="cd03293">
    <property type="entry name" value="ABC_NrtD_SsuB_transporters"/>
    <property type="match status" value="1"/>
</dbReference>
<gene>
    <name evidence="8" type="ORF">E1N52_23330</name>
</gene>
<evidence type="ECO:0000256" key="5">
    <source>
        <dbReference type="ARBA" id="ARBA00022741"/>
    </source>
</evidence>
<accession>A0A4R5LBU3</accession>
<dbReference type="PANTHER" id="PTHR42788">
    <property type="entry name" value="TAURINE IMPORT ATP-BINDING PROTEIN-RELATED"/>
    <property type="match status" value="1"/>
</dbReference>